<comment type="caution">
    <text evidence="3">The sequence shown here is derived from an EMBL/GenBank/DDBJ whole genome shotgun (WGS) entry which is preliminary data.</text>
</comment>
<feature type="compositionally biased region" description="Polar residues" evidence="1">
    <location>
        <begin position="99"/>
        <end position="111"/>
    </location>
</feature>
<feature type="region of interest" description="Disordered" evidence="1">
    <location>
        <begin position="27"/>
        <end position="124"/>
    </location>
</feature>
<evidence type="ECO:0000313" key="4">
    <source>
        <dbReference type="Proteomes" id="UP000249135"/>
    </source>
</evidence>
<keyword evidence="2" id="KW-0732">Signal</keyword>
<dbReference type="EMBL" id="QFPP01000088">
    <property type="protein sequence ID" value="PZQ75424.1"/>
    <property type="molecule type" value="Genomic_DNA"/>
</dbReference>
<evidence type="ECO:0000256" key="1">
    <source>
        <dbReference type="SAM" id="MobiDB-lite"/>
    </source>
</evidence>
<dbReference type="AlphaFoldDB" id="A0A2W5QE89"/>
<accession>A0A2W5QE89</accession>
<feature type="chain" id="PRO_5016032731" description="DUF2782 domain-containing protein" evidence="2">
    <location>
        <begin position="30"/>
        <end position="124"/>
    </location>
</feature>
<evidence type="ECO:0008006" key="5">
    <source>
        <dbReference type="Google" id="ProtNLM"/>
    </source>
</evidence>
<feature type="compositionally biased region" description="Low complexity" evidence="1">
    <location>
        <begin position="27"/>
        <end position="43"/>
    </location>
</feature>
<feature type="compositionally biased region" description="Basic and acidic residues" evidence="1">
    <location>
        <begin position="49"/>
        <end position="74"/>
    </location>
</feature>
<organism evidence="3 4">
    <name type="scientific">Variovorax paradoxus</name>
    <dbReference type="NCBI Taxonomy" id="34073"/>
    <lineage>
        <taxon>Bacteria</taxon>
        <taxon>Pseudomonadati</taxon>
        <taxon>Pseudomonadota</taxon>
        <taxon>Betaproteobacteria</taxon>
        <taxon>Burkholderiales</taxon>
        <taxon>Comamonadaceae</taxon>
        <taxon>Variovorax</taxon>
    </lineage>
</organism>
<protein>
    <recommendedName>
        <fullName evidence="5">DUF2782 domain-containing protein</fullName>
    </recommendedName>
</protein>
<evidence type="ECO:0000256" key="2">
    <source>
        <dbReference type="SAM" id="SignalP"/>
    </source>
</evidence>
<name>A0A2W5QE89_VARPD</name>
<gene>
    <name evidence="3" type="ORF">DI563_09685</name>
</gene>
<dbReference type="Gene3D" id="2.20.130.30">
    <property type="entry name" value="Protein of unknown function DUF2782"/>
    <property type="match status" value="1"/>
</dbReference>
<feature type="signal peptide" evidence="2">
    <location>
        <begin position="1"/>
        <end position="29"/>
    </location>
</feature>
<evidence type="ECO:0000313" key="3">
    <source>
        <dbReference type="EMBL" id="PZQ75424.1"/>
    </source>
</evidence>
<sequence>MSSNRFAPLRTALLALGCLLPLASVHAQAAAQPAPAAQPAAPAGDQEALEGRRNQKIEHLRTEDSGARVDETRYGGRTQQITVTPKNGAAAYEVLPNDGQRQGRNQSESGPSGNGPRVWNVLKF</sequence>
<proteinExistence type="predicted"/>
<reference evidence="3 4" key="1">
    <citation type="submission" date="2017-08" db="EMBL/GenBank/DDBJ databases">
        <title>Infants hospitalized years apart are colonized by the same room-sourced microbial strains.</title>
        <authorList>
            <person name="Brooks B."/>
            <person name="Olm M.R."/>
            <person name="Firek B.A."/>
            <person name="Baker R."/>
            <person name="Thomas B.C."/>
            <person name="Morowitz M.J."/>
            <person name="Banfield J.F."/>
        </authorList>
    </citation>
    <scope>NUCLEOTIDE SEQUENCE [LARGE SCALE GENOMIC DNA]</scope>
    <source>
        <strain evidence="3">S2_005_003_R2_41</strain>
    </source>
</reference>
<dbReference type="Proteomes" id="UP000249135">
    <property type="component" value="Unassembled WGS sequence"/>
</dbReference>